<keyword evidence="5" id="KW-0675">Receptor</keyword>
<evidence type="ECO:0008006" key="8">
    <source>
        <dbReference type="Google" id="ProtNLM"/>
    </source>
</evidence>
<organism evidence="6 7">
    <name type="scientific">Mesocestoides corti</name>
    <name type="common">Flatworm</name>
    <dbReference type="NCBI Taxonomy" id="53468"/>
    <lineage>
        <taxon>Eukaryota</taxon>
        <taxon>Metazoa</taxon>
        <taxon>Spiralia</taxon>
        <taxon>Lophotrochozoa</taxon>
        <taxon>Platyhelminthes</taxon>
        <taxon>Cestoda</taxon>
        <taxon>Eucestoda</taxon>
        <taxon>Cyclophyllidea</taxon>
        <taxon>Mesocestoididae</taxon>
        <taxon>Mesocestoides</taxon>
    </lineage>
</organism>
<keyword evidence="7" id="KW-1185">Reference proteome</keyword>
<dbReference type="AlphaFoldDB" id="A0A0R3UH90"/>
<comment type="similarity">
    <text evidence="5">Belongs to the integrin alpha chain family.</text>
</comment>
<protein>
    <recommendedName>
        <fullName evidence="8">Integrin alpha-2 domain-containing protein</fullName>
    </recommendedName>
</protein>
<comment type="subcellular location">
    <subcellularLocation>
        <location evidence="5">Membrane</location>
        <topology evidence="5">Single-pass type I membrane protein</topology>
    </subcellularLocation>
</comment>
<keyword evidence="3" id="KW-0325">Glycoprotein</keyword>
<dbReference type="OrthoDB" id="5317514at2759"/>
<feature type="chain" id="PRO_5023985983" description="Integrin alpha-2 domain-containing protein" evidence="5">
    <location>
        <begin position="27"/>
        <end position="596"/>
    </location>
</feature>
<gene>
    <name evidence="6" type="ORF">MCOS_LOCUS6680</name>
</gene>
<dbReference type="GO" id="GO:0033627">
    <property type="term" value="P:cell adhesion mediated by integrin"/>
    <property type="evidence" value="ECO:0007669"/>
    <property type="project" value="TreeGrafter"/>
</dbReference>
<dbReference type="GO" id="GO:0098609">
    <property type="term" value="P:cell-cell adhesion"/>
    <property type="evidence" value="ECO:0007669"/>
    <property type="project" value="TreeGrafter"/>
</dbReference>
<evidence type="ECO:0000313" key="7">
    <source>
        <dbReference type="Proteomes" id="UP000267029"/>
    </source>
</evidence>
<dbReference type="STRING" id="53468.A0A0R3UH90"/>
<dbReference type="GO" id="GO:0007160">
    <property type="term" value="P:cell-matrix adhesion"/>
    <property type="evidence" value="ECO:0007669"/>
    <property type="project" value="TreeGrafter"/>
</dbReference>
<dbReference type="InterPro" id="IPR013519">
    <property type="entry name" value="Int_alpha_beta-p"/>
</dbReference>
<sequence>MRVGGAMAVVACMLALFLCFVQFASSSSPSLTLSSWFPQSSTVPLDSSQYFRLVSFPSLQERFLAEFVERLESSSSNVRSLEASHFQWTGVTMFREGRTGKSWLIVAGASPKRTRSGNAFRNDFSAVLGCEVSAMEDGSGGFDISVCELLGLDTGSPTLNHTDGGLLGKGLQSLQLPTGGGVVVICDPLWHKDQGTLSPGGKCDVLHRRNNVWRAPGPIEFCTSAGHTQPCAGGFSIDLRLTEDGSNAQLLAGLPFAQPNRRVRTVDDLLRRGQQHIRDIESEEECFGAAVAWSPHLPSRSNALAIVGSPSENVYGFPVNSLVEDIDAAVLNLRGDTFGGMGFALETSLVNGSLIVFAGAPYEDVEKYGANTGKVYVQYRSMEGTRNYSLSGNRPGEMFGYAIARIGDVDGDAVADLAISAPSLGDEKTTGRVYIFRVSPDFPFESRPFQILEAPENVTGFGVSLSRGVDLDSDGGPELAVTTLDPKTPVLVYSPPRRLRAKCTIKANPKVTPTSVRTGDVVTLKFTINLIDSISNKKFPASPNFQTRHHQVNPDVLWLERYKHLISNQNQSDFDLILAEFFGAKQSSNLVPSKPR</sequence>
<keyword evidence="5" id="KW-0401">Integrin</keyword>
<dbReference type="InterPro" id="IPR013517">
    <property type="entry name" value="FG-GAP"/>
</dbReference>
<dbReference type="EMBL" id="UXSR01005284">
    <property type="protein sequence ID" value="VDD80677.1"/>
    <property type="molecule type" value="Genomic_DNA"/>
</dbReference>
<dbReference type="InterPro" id="IPR028994">
    <property type="entry name" value="Integrin_alpha_N"/>
</dbReference>
<feature type="signal peptide" evidence="5">
    <location>
        <begin position="1"/>
        <end position="26"/>
    </location>
</feature>
<evidence type="ECO:0000256" key="2">
    <source>
        <dbReference type="ARBA" id="ARBA00022737"/>
    </source>
</evidence>
<proteinExistence type="inferred from homology"/>
<feature type="non-terminal residue" evidence="6">
    <location>
        <position position="596"/>
    </location>
</feature>
<evidence type="ECO:0000256" key="1">
    <source>
        <dbReference type="ARBA" id="ARBA00022729"/>
    </source>
</evidence>
<dbReference type="PROSITE" id="PS51470">
    <property type="entry name" value="FG_GAP"/>
    <property type="match status" value="1"/>
</dbReference>
<dbReference type="PANTHER" id="PTHR23220">
    <property type="entry name" value="INTEGRIN ALPHA"/>
    <property type="match status" value="1"/>
</dbReference>
<dbReference type="GO" id="GO:0008305">
    <property type="term" value="C:integrin complex"/>
    <property type="evidence" value="ECO:0007669"/>
    <property type="project" value="InterPro"/>
</dbReference>
<dbReference type="PRINTS" id="PR01185">
    <property type="entry name" value="INTEGRINA"/>
</dbReference>
<name>A0A0R3UH90_MESCO</name>
<dbReference type="Pfam" id="PF01839">
    <property type="entry name" value="FG-GAP"/>
    <property type="match status" value="1"/>
</dbReference>
<dbReference type="GO" id="GO:0009897">
    <property type="term" value="C:external side of plasma membrane"/>
    <property type="evidence" value="ECO:0007669"/>
    <property type="project" value="TreeGrafter"/>
</dbReference>
<keyword evidence="5" id="KW-0130">Cell adhesion</keyword>
<dbReference type="Gene3D" id="2.130.10.130">
    <property type="entry name" value="Integrin alpha, N-terminal"/>
    <property type="match status" value="1"/>
</dbReference>
<dbReference type="Proteomes" id="UP000267029">
    <property type="component" value="Unassembled WGS sequence"/>
</dbReference>
<dbReference type="SUPFAM" id="SSF69318">
    <property type="entry name" value="Integrin alpha N-terminal domain"/>
    <property type="match status" value="1"/>
</dbReference>
<feature type="repeat" description="FG-GAP" evidence="4">
    <location>
        <begin position="385"/>
        <end position="445"/>
    </location>
</feature>
<keyword evidence="2" id="KW-0677">Repeat</keyword>
<dbReference type="GO" id="GO:0005178">
    <property type="term" value="F:integrin binding"/>
    <property type="evidence" value="ECO:0007669"/>
    <property type="project" value="TreeGrafter"/>
</dbReference>
<dbReference type="GO" id="GO:0007229">
    <property type="term" value="P:integrin-mediated signaling pathway"/>
    <property type="evidence" value="ECO:0007669"/>
    <property type="project" value="UniProtKB-KW"/>
</dbReference>
<accession>A0A0R3UH90</accession>
<evidence type="ECO:0000256" key="5">
    <source>
        <dbReference type="RuleBase" id="RU003762"/>
    </source>
</evidence>
<keyword evidence="1 5" id="KW-0732">Signal</keyword>
<dbReference type="InterPro" id="IPR000413">
    <property type="entry name" value="Integrin_alpha"/>
</dbReference>
<evidence type="ECO:0000256" key="3">
    <source>
        <dbReference type="ARBA" id="ARBA00023180"/>
    </source>
</evidence>
<evidence type="ECO:0000313" key="6">
    <source>
        <dbReference type="EMBL" id="VDD80677.1"/>
    </source>
</evidence>
<reference evidence="6 7" key="1">
    <citation type="submission" date="2018-10" db="EMBL/GenBank/DDBJ databases">
        <authorList>
            <consortium name="Pathogen Informatics"/>
        </authorList>
    </citation>
    <scope>NUCLEOTIDE SEQUENCE [LARGE SCALE GENOMIC DNA]</scope>
</reference>
<dbReference type="PANTHER" id="PTHR23220:SF122">
    <property type="entry name" value="INTEGRIN ALPHA-PS1"/>
    <property type="match status" value="1"/>
</dbReference>
<dbReference type="SMART" id="SM00191">
    <property type="entry name" value="Int_alpha"/>
    <property type="match status" value="2"/>
</dbReference>
<evidence type="ECO:0000256" key="4">
    <source>
        <dbReference type="PROSITE-ProRule" id="PRU00803"/>
    </source>
</evidence>